<gene>
    <name evidence="5" type="ORF">GCM10022380_05720</name>
</gene>
<evidence type="ECO:0000313" key="5">
    <source>
        <dbReference type="EMBL" id="GAA3791935.1"/>
    </source>
</evidence>
<dbReference type="Pfam" id="PF00356">
    <property type="entry name" value="LacI"/>
    <property type="match status" value="1"/>
</dbReference>
<dbReference type="PANTHER" id="PTHR30146">
    <property type="entry name" value="LACI-RELATED TRANSCRIPTIONAL REPRESSOR"/>
    <property type="match status" value="1"/>
</dbReference>
<proteinExistence type="predicted"/>
<protein>
    <submittedName>
        <fullName evidence="5">LacI family DNA-binding transcriptional regulator</fullName>
    </submittedName>
</protein>
<dbReference type="PANTHER" id="PTHR30146:SF153">
    <property type="entry name" value="LACTOSE OPERON REPRESSOR"/>
    <property type="match status" value="1"/>
</dbReference>
<evidence type="ECO:0000313" key="6">
    <source>
        <dbReference type="Proteomes" id="UP001501624"/>
    </source>
</evidence>
<dbReference type="RefSeq" id="WP_237337904.1">
    <property type="nucleotide sequence ID" value="NZ_BAABCM010000001.1"/>
</dbReference>
<dbReference type="GO" id="GO:0003677">
    <property type="term" value="F:DNA binding"/>
    <property type="evidence" value="ECO:0007669"/>
    <property type="project" value="UniProtKB-KW"/>
</dbReference>
<dbReference type="SMART" id="SM00354">
    <property type="entry name" value="HTH_LACI"/>
    <property type="match status" value="1"/>
</dbReference>
<dbReference type="SUPFAM" id="SSF47413">
    <property type="entry name" value="lambda repressor-like DNA-binding domains"/>
    <property type="match status" value="1"/>
</dbReference>
<dbReference type="Proteomes" id="UP001501624">
    <property type="component" value="Unassembled WGS sequence"/>
</dbReference>
<keyword evidence="2 5" id="KW-0238">DNA-binding</keyword>
<dbReference type="InterPro" id="IPR046335">
    <property type="entry name" value="LacI/GalR-like_sensor"/>
</dbReference>
<evidence type="ECO:0000256" key="3">
    <source>
        <dbReference type="ARBA" id="ARBA00023163"/>
    </source>
</evidence>
<dbReference type="PROSITE" id="PS50932">
    <property type="entry name" value="HTH_LACI_2"/>
    <property type="match status" value="1"/>
</dbReference>
<dbReference type="Pfam" id="PF13377">
    <property type="entry name" value="Peripla_BP_3"/>
    <property type="match status" value="1"/>
</dbReference>
<dbReference type="EMBL" id="BAABCM010000001">
    <property type="protein sequence ID" value="GAA3791935.1"/>
    <property type="molecule type" value="Genomic_DNA"/>
</dbReference>
<evidence type="ECO:0000259" key="4">
    <source>
        <dbReference type="PROSITE" id="PS50932"/>
    </source>
</evidence>
<reference evidence="6" key="1">
    <citation type="journal article" date="2019" name="Int. J. Syst. Evol. Microbiol.">
        <title>The Global Catalogue of Microorganisms (GCM) 10K type strain sequencing project: providing services to taxonomists for standard genome sequencing and annotation.</title>
        <authorList>
            <consortium name="The Broad Institute Genomics Platform"/>
            <consortium name="The Broad Institute Genome Sequencing Center for Infectious Disease"/>
            <person name="Wu L."/>
            <person name="Ma J."/>
        </authorList>
    </citation>
    <scope>NUCLEOTIDE SEQUENCE [LARGE SCALE GENOMIC DNA]</scope>
    <source>
        <strain evidence="6">JCM 17017</strain>
    </source>
</reference>
<comment type="caution">
    <text evidence="5">The sequence shown here is derived from an EMBL/GenBank/DDBJ whole genome shotgun (WGS) entry which is preliminary data.</text>
</comment>
<dbReference type="InterPro" id="IPR028082">
    <property type="entry name" value="Peripla_BP_I"/>
</dbReference>
<dbReference type="Gene3D" id="3.40.50.2300">
    <property type="match status" value="2"/>
</dbReference>
<evidence type="ECO:0000256" key="1">
    <source>
        <dbReference type="ARBA" id="ARBA00023015"/>
    </source>
</evidence>
<keyword evidence="6" id="KW-1185">Reference proteome</keyword>
<keyword evidence="1" id="KW-0805">Transcription regulation</keyword>
<sequence length="337" mass="35523">MTSGSGSRPTSADVARLAGVSRATVSYVLNGKDGHRVSEATRDKVLAAVRTLDYAPNAAARTLRAGHGDVVLMPLPSLPLSPPIDANIQHLDRELAERGLRLLLHGDRSGAGAAGVRSFAELRPAAVLLDAHRCTPSAVRLLTGAGAVVLAIGKPRSVRVPYLPMDSVAVARLATRYLLDRGHRRLACLVPGPPLVPLSEPRFAAVAGLAADAGVPVERVDCHMDVDSLRPAVARWRGSARRRPTAVYAYNDEFALLLIEALRGAGLRVPGDIAVIGSGSFPMGAVLRPTLTTTHIPAGQIARAQASTVRRLLDGEPLNHEEMAAAMQPVLTVRESA</sequence>
<dbReference type="Gene3D" id="1.10.260.40">
    <property type="entry name" value="lambda repressor-like DNA-binding domains"/>
    <property type="match status" value="1"/>
</dbReference>
<keyword evidence="3" id="KW-0804">Transcription</keyword>
<feature type="domain" description="HTH lacI-type" evidence="4">
    <location>
        <begin position="9"/>
        <end position="65"/>
    </location>
</feature>
<organism evidence="5 6">
    <name type="scientific">Amycolatopsis tucumanensis</name>
    <dbReference type="NCBI Taxonomy" id="401106"/>
    <lineage>
        <taxon>Bacteria</taxon>
        <taxon>Bacillati</taxon>
        <taxon>Actinomycetota</taxon>
        <taxon>Actinomycetes</taxon>
        <taxon>Pseudonocardiales</taxon>
        <taxon>Pseudonocardiaceae</taxon>
        <taxon>Amycolatopsis</taxon>
    </lineage>
</organism>
<dbReference type="CDD" id="cd06267">
    <property type="entry name" value="PBP1_LacI_sugar_binding-like"/>
    <property type="match status" value="1"/>
</dbReference>
<evidence type="ECO:0000256" key="2">
    <source>
        <dbReference type="ARBA" id="ARBA00023125"/>
    </source>
</evidence>
<dbReference type="InterPro" id="IPR000843">
    <property type="entry name" value="HTH_LacI"/>
</dbReference>
<dbReference type="CDD" id="cd01392">
    <property type="entry name" value="HTH_LacI"/>
    <property type="match status" value="1"/>
</dbReference>
<dbReference type="InterPro" id="IPR010982">
    <property type="entry name" value="Lambda_DNA-bd_dom_sf"/>
</dbReference>
<accession>A0ABP7HDT6</accession>
<dbReference type="SUPFAM" id="SSF53822">
    <property type="entry name" value="Periplasmic binding protein-like I"/>
    <property type="match status" value="1"/>
</dbReference>
<name>A0ABP7HDT6_9PSEU</name>